<dbReference type="Proteomes" id="UP000006882">
    <property type="component" value="Chromosome G4"/>
</dbReference>
<protein>
    <recommendedName>
        <fullName evidence="4">Transmembrane protein</fullName>
    </recommendedName>
</protein>
<keyword evidence="3" id="KW-1185">Reference proteome</keyword>
<keyword evidence="1" id="KW-1133">Transmembrane helix</keyword>
<dbReference type="EMBL" id="CM007654">
    <property type="protein sequence ID" value="ONI09867.1"/>
    <property type="molecule type" value="Genomic_DNA"/>
</dbReference>
<sequence>MGVALMVVGRMLWLNGGGGCGETDVGCVEEVGWLKNGWDLGMIWFGGLVFEMILLITWYGFMILFLGS</sequence>
<organism evidence="2 3">
    <name type="scientific">Prunus persica</name>
    <name type="common">Peach</name>
    <name type="synonym">Amygdalus persica</name>
    <dbReference type="NCBI Taxonomy" id="3760"/>
    <lineage>
        <taxon>Eukaryota</taxon>
        <taxon>Viridiplantae</taxon>
        <taxon>Streptophyta</taxon>
        <taxon>Embryophyta</taxon>
        <taxon>Tracheophyta</taxon>
        <taxon>Spermatophyta</taxon>
        <taxon>Magnoliopsida</taxon>
        <taxon>eudicotyledons</taxon>
        <taxon>Gunneridae</taxon>
        <taxon>Pentapetalae</taxon>
        <taxon>rosids</taxon>
        <taxon>fabids</taxon>
        <taxon>Rosales</taxon>
        <taxon>Rosaceae</taxon>
        <taxon>Amygdaloideae</taxon>
        <taxon>Amygdaleae</taxon>
        <taxon>Prunus</taxon>
    </lineage>
</organism>
<keyword evidence="1" id="KW-0812">Transmembrane</keyword>
<evidence type="ECO:0000256" key="1">
    <source>
        <dbReference type="SAM" id="Phobius"/>
    </source>
</evidence>
<accession>A0A251PE76</accession>
<dbReference type="AlphaFoldDB" id="A0A251PE76"/>
<feature type="transmembrane region" description="Helical" evidence="1">
    <location>
        <begin position="42"/>
        <end position="66"/>
    </location>
</feature>
<reference evidence="2 3" key="1">
    <citation type="journal article" date="2013" name="Nat. Genet.">
        <title>The high-quality draft genome of peach (Prunus persica) identifies unique patterns of genetic diversity, domestication and genome evolution.</title>
        <authorList>
            <consortium name="International Peach Genome Initiative"/>
            <person name="Verde I."/>
            <person name="Abbott A.G."/>
            <person name="Scalabrin S."/>
            <person name="Jung S."/>
            <person name="Shu S."/>
            <person name="Marroni F."/>
            <person name="Zhebentyayeva T."/>
            <person name="Dettori M.T."/>
            <person name="Grimwood J."/>
            <person name="Cattonaro F."/>
            <person name="Zuccolo A."/>
            <person name="Rossini L."/>
            <person name="Jenkins J."/>
            <person name="Vendramin E."/>
            <person name="Meisel L.A."/>
            <person name="Decroocq V."/>
            <person name="Sosinski B."/>
            <person name="Prochnik S."/>
            <person name="Mitros T."/>
            <person name="Policriti A."/>
            <person name="Cipriani G."/>
            <person name="Dondini L."/>
            <person name="Ficklin S."/>
            <person name="Goodstein D.M."/>
            <person name="Xuan P."/>
            <person name="Del Fabbro C."/>
            <person name="Aramini V."/>
            <person name="Copetti D."/>
            <person name="Gonzalez S."/>
            <person name="Horner D.S."/>
            <person name="Falchi R."/>
            <person name="Lucas S."/>
            <person name="Mica E."/>
            <person name="Maldonado J."/>
            <person name="Lazzari B."/>
            <person name="Bielenberg D."/>
            <person name="Pirona R."/>
            <person name="Miculan M."/>
            <person name="Barakat A."/>
            <person name="Testolin R."/>
            <person name="Stella A."/>
            <person name="Tartarini S."/>
            <person name="Tonutti P."/>
            <person name="Arus P."/>
            <person name="Orellana A."/>
            <person name="Wells C."/>
            <person name="Main D."/>
            <person name="Vizzotto G."/>
            <person name="Silva H."/>
            <person name="Salamini F."/>
            <person name="Schmutz J."/>
            <person name="Morgante M."/>
            <person name="Rokhsar D.S."/>
        </authorList>
    </citation>
    <scope>NUCLEOTIDE SEQUENCE [LARGE SCALE GENOMIC DNA]</scope>
    <source>
        <strain evidence="3">cv. Nemared</strain>
    </source>
</reference>
<proteinExistence type="predicted"/>
<evidence type="ECO:0008006" key="4">
    <source>
        <dbReference type="Google" id="ProtNLM"/>
    </source>
</evidence>
<evidence type="ECO:0000313" key="3">
    <source>
        <dbReference type="Proteomes" id="UP000006882"/>
    </source>
</evidence>
<dbReference type="Gramene" id="ONI09867">
    <property type="protein sequence ID" value="ONI09867"/>
    <property type="gene ID" value="PRUPE_4G014900"/>
</dbReference>
<evidence type="ECO:0000313" key="2">
    <source>
        <dbReference type="EMBL" id="ONI09867.1"/>
    </source>
</evidence>
<name>A0A251PE76_PRUPE</name>
<keyword evidence="1" id="KW-0472">Membrane</keyword>
<gene>
    <name evidence="2" type="ORF">PRUPE_4G014900</name>
</gene>